<keyword evidence="1" id="KW-0732">Signal</keyword>
<feature type="chain" id="PRO_5013809302" evidence="1">
    <location>
        <begin position="20"/>
        <end position="145"/>
    </location>
</feature>
<accession>A0A2G9V684</accession>
<dbReference type="EMBL" id="KZ344996">
    <property type="protein sequence ID" value="PIO77482.1"/>
    <property type="molecule type" value="Genomic_DNA"/>
</dbReference>
<sequence length="145" mass="17011">MLMLLALVTIPFLLVNITAETKNITGKRQKPKNLPHQLYEEFFSLINKYLVWDPRLAKEADKELAGNRTYPDYLPVLLEREIGYPLFSAGVDVLLTLHKLWVTEELLDEVMDLCEGTKYGCNYEYRSRRRHVAVRVLCFFDEQDQ</sequence>
<reference evidence="2 3" key="1">
    <citation type="submission" date="2015-09" db="EMBL/GenBank/DDBJ databases">
        <title>Draft genome of the parasitic nematode Teladorsagia circumcincta isolate WARC Sus (inbred).</title>
        <authorList>
            <person name="Mitreva M."/>
        </authorList>
    </citation>
    <scope>NUCLEOTIDE SEQUENCE [LARGE SCALE GENOMIC DNA]</scope>
    <source>
        <strain evidence="2 3">S</strain>
    </source>
</reference>
<evidence type="ECO:0000313" key="2">
    <source>
        <dbReference type="EMBL" id="PIO77482.1"/>
    </source>
</evidence>
<feature type="signal peptide" evidence="1">
    <location>
        <begin position="1"/>
        <end position="19"/>
    </location>
</feature>
<evidence type="ECO:0000313" key="3">
    <source>
        <dbReference type="Proteomes" id="UP000230423"/>
    </source>
</evidence>
<keyword evidence="3" id="KW-1185">Reference proteome</keyword>
<dbReference type="AlphaFoldDB" id="A0A2G9V684"/>
<protein>
    <submittedName>
        <fullName evidence="2">Uncharacterized protein</fullName>
    </submittedName>
</protein>
<gene>
    <name evidence="2" type="ORF">TELCIR_00431</name>
</gene>
<dbReference type="Proteomes" id="UP000230423">
    <property type="component" value="Unassembled WGS sequence"/>
</dbReference>
<name>A0A2G9V684_TELCI</name>
<evidence type="ECO:0000256" key="1">
    <source>
        <dbReference type="SAM" id="SignalP"/>
    </source>
</evidence>
<organism evidence="2 3">
    <name type="scientific">Teladorsagia circumcincta</name>
    <name type="common">Brown stomach worm</name>
    <name type="synonym">Ostertagia circumcincta</name>
    <dbReference type="NCBI Taxonomy" id="45464"/>
    <lineage>
        <taxon>Eukaryota</taxon>
        <taxon>Metazoa</taxon>
        <taxon>Ecdysozoa</taxon>
        <taxon>Nematoda</taxon>
        <taxon>Chromadorea</taxon>
        <taxon>Rhabditida</taxon>
        <taxon>Rhabditina</taxon>
        <taxon>Rhabditomorpha</taxon>
        <taxon>Strongyloidea</taxon>
        <taxon>Trichostrongylidae</taxon>
        <taxon>Teladorsagia</taxon>
    </lineage>
</organism>
<proteinExistence type="predicted"/>